<dbReference type="SUPFAM" id="SSF57424">
    <property type="entry name" value="LDL receptor-like module"/>
    <property type="match status" value="1"/>
</dbReference>
<dbReference type="AlphaFoldDB" id="A0A7M7N467"/>
<dbReference type="EnsemblMetazoa" id="XM_030973959">
    <property type="protein sequence ID" value="XP_030829819"/>
    <property type="gene ID" value="LOC105440587"/>
</dbReference>
<reference evidence="3" key="2">
    <citation type="submission" date="2021-01" db="UniProtKB">
        <authorList>
            <consortium name="EnsemblMetazoa"/>
        </authorList>
    </citation>
    <scope>IDENTIFICATION</scope>
</reference>
<dbReference type="InterPro" id="IPR036055">
    <property type="entry name" value="LDL_receptor-like_sf"/>
</dbReference>
<sequence length="139" mass="15329">MQVNSLEIEHPWDTLTVTYQSELTNSDVTFRLKNSHVTYLQLTAGTVSLAFCADLMEQNQGFAIDARIYPLNDSESTSGLLCGGADDFICASGLQSISSLARCDHVIDCHDFSDETECGGNHFRGNMKNNQKDINSLPF</sequence>
<dbReference type="Proteomes" id="UP000007110">
    <property type="component" value="Unassembled WGS sequence"/>
</dbReference>
<evidence type="ECO:0000256" key="1">
    <source>
        <dbReference type="ARBA" id="ARBA00023157"/>
    </source>
</evidence>
<protein>
    <recommendedName>
        <fullName evidence="5">CUB domain-containing protein</fullName>
    </recommendedName>
</protein>
<evidence type="ECO:0000313" key="4">
    <source>
        <dbReference type="Proteomes" id="UP000007110"/>
    </source>
</evidence>
<feature type="disulfide bond" evidence="2">
    <location>
        <begin position="103"/>
        <end position="118"/>
    </location>
</feature>
<dbReference type="RefSeq" id="XP_030829819.1">
    <property type="nucleotide sequence ID" value="XM_030973959.1"/>
</dbReference>
<dbReference type="KEGG" id="spu:105440587"/>
<dbReference type="FunFam" id="4.10.400.10:FF:000271">
    <property type="entry name" value="Uncharacterized protein"/>
    <property type="match status" value="1"/>
</dbReference>
<dbReference type="PROSITE" id="PS50068">
    <property type="entry name" value="LDLRA_2"/>
    <property type="match status" value="1"/>
</dbReference>
<evidence type="ECO:0000313" key="3">
    <source>
        <dbReference type="EnsemblMetazoa" id="XP_030829819"/>
    </source>
</evidence>
<dbReference type="SMART" id="SM00192">
    <property type="entry name" value="LDLa"/>
    <property type="match status" value="1"/>
</dbReference>
<dbReference type="CDD" id="cd00112">
    <property type="entry name" value="LDLa"/>
    <property type="match status" value="1"/>
</dbReference>
<dbReference type="Gene3D" id="4.10.400.10">
    <property type="entry name" value="Low-density Lipoprotein Receptor"/>
    <property type="match status" value="1"/>
</dbReference>
<organism evidence="3 4">
    <name type="scientific">Strongylocentrotus purpuratus</name>
    <name type="common">Purple sea urchin</name>
    <dbReference type="NCBI Taxonomy" id="7668"/>
    <lineage>
        <taxon>Eukaryota</taxon>
        <taxon>Metazoa</taxon>
        <taxon>Echinodermata</taxon>
        <taxon>Eleutherozoa</taxon>
        <taxon>Echinozoa</taxon>
        <taxon>Echinoidea</taxon>
        <taxon>Euechinoidea</taxon>
        <taxon>Echinacea</taxon>
        <taxon>Camarodonta</taxon>
        <taxon>Echinidea</taxon>
        <taxon>Strongylocentrotidae</taxon>
        <taxon>Strongylocentrotus</taxon>
    </lineage>
</organism>
<proteinExistence type="predicted"/>
<name>A0A7M7N467_STRPU</name>
<dbReference type="InParanoid" id="A0A7M7N467"/>
<keyword evidence="1 2" id="KW-1015">Disulfide bond</keyword>
<dbReference type="InterPro" id="IPR002172">
    <property type="entry name" value="LDrepeatLR_classA_rpt"/>
</dbReference>
<evidence type="ECO:0000256" key="2">
    <source>
        <dbReference type="PROSITE-ProRule" id="PRU00124"/>
    </source>
</evidence>
<comment type="caution">
    <text evidence="2">Lacks conserved residue(s) required for the propagation of feature annotation.</text>
</comment>
<evidence type="ECO:0008006" key="5">
    <source>
        <dbReference type="Google" id="ProtNLM"/>
    </source>
</evidence>
<reference evidence="4" key="1">
    <citation type="submission" date="2015-02" db="EMBL/GenBank/DDBJ databases">
        <title>Genome sequencing for Strongylocentrotus purpuratus.</title>
        <authorList>
            <person name="Murali S."/>
            <person name="Liu Y."/>
            <person name="Vee V."/>
            <person name="English A."/>
            <person name="Wang M."/>
            <person name="Skinner E."/>
            <person name="Han Y."/>
            <person name="Muzny D.M."/>
            <person name="Worley K.C."/>
            <person name="Gibbs R.A."/>
        </authorList>
    </citation>
    <scope>NUCLEOTIDE SEQUENCE</scope>
</reference>
<accession>A0A7M7N467</accession>
<keyword evidence="4" id="KW-1185">Reference proteome</keyword>
<dbReference type="GeneID" id="105440587"/>
<dbReference type="Pfam" id="PF00057">
    <property type="entry name" value="Ldl_recept_a"/>
    <property type="match status" value="1"/>
</dbReference>